<dbReference type="AlphaFoldDB" id="A0A7S2YXD5"/>
<feature type="signal peptide" evidence="2">
    <location>
        <begin position="1"/>
        <end position="25"/>
    </location>
</feature>
<keyword evidence="1" id="KW-1133">Transmembrane helix</keyword>
<feature type="chain" id="PRO_5036212046" description="DoxX-like protein" evidence="2">
    <location>
        <begin position="26"/>
        <end position="183"/>
    </location>
</feature>
<evidence type="ECO:0000256" key="1">
    <source>
        <dbReference type="SAM" id="Phobius"/>
    </source>
</evidence>
<evidence type="ECO:0000256" key="2">
    <source>
        <dbReference type="SAM" id="SignalP"/>
    </source>
</evidence>
<gene>
    <name evidence="3" type="ORF">PPRO1316_LOCUS1582</name>
    <name evidence="4" type="ORF">PPROV_000448100</name>
</gene>
<reference evidence="3" key="2">
    <citation type="submission" date="2021-01" db="EMBL/GenBank/DDBJ databases">
        <authorList>
            <person name="Corre E."/>
            <person name="Pelletier E."/>
            <person name="Niang G."/>
            <person name="Scheremetjew M."/>
            <person name="Finn R."/>
            <person name="Kale V."/>
            <person name="Holt S."/>
            <person name="Cochrane G."/>
            <person name="Meng A."/>
            <person name="Brown T."/>
            <person name="Cohen L."/>
        </authorList>
    </citation>
    <scope>NUCLEOTIDE SEQUENCE</scope>
    <source>
        <strain evidence="3">RCC2336</strain>
    </source>
</reference>
<keyword evidence="1" id="KW-0812">Transmembrane</keyword>
<keyword evidence="1" id="KW-0472">Membrane</keyword>
<sequence>MGLKGALLLLLKIAPLAIFLRSAACKFELPVGGCETPLCPVAIGKPGDCSPTANTAESKAWCEHGWVPWANGLIKQGTAELKKLGVDAPMLDNLSVECQAPDYKLMKAIGAIEVVGWLLLWISPKLGGFMLAATMAGAIHFHMTAMGDKPEALGLQFSLLVASLFVFLFDSPSSSADDKKKTA</sequence>
<keyword evidence="5" id="KW-1185">Reference proteome</keyword>
<protein>
    <recommendedName>
        <fullName evidence="6">DoxX-like protein</fullName>
    </recommendedName>
</protein>
<accession>A0A7S2YXD5</accession>
<feature type="transmembrane region" description="Helical" evidence="1">
    <location>
        <begin position="153"/>
        <end position="171"/>
    </location>
</feature>
<evidence type="ECO:0000313" key="3">
    <source>
        <dbReference type="EMBL" id="CAE0010685.1"/>
    </source>
</evidence>
<dbReference type="EMBL" id="HBHV01002214">
    <property type="protein sequence ID" value="CAE0010685.1"/>
    <property type="molecule type" value="Transcribed_RNA"/>
</dbReference>
<dbReference type="EMBL" id="BNJQ01000011">
    <property type="protein sequence ID" value="GHP05731.1"/>
    <property type="molecule type" value="Genomic_DNA"/>
</dbReference>
<dbReference type="OrthoDB" id="497144at2759"/>
<keyword evidence="2" id="KW-0732">Signal</keyword>
<proteinExistence type="predicted"/>
<evidence type="ECO:0000313" key="5">
    <source>
        <dbReference type="Proteomes" id="UP000660262"/>
    </source>
</evidence>
<evidence type="ECO:0008006" key="6">
    <source>
        <dbReference type="Google" id="ProtNLM"/>
    </source>
</evidence>
<reference evidence="4" key="1">
    <citation type="submission" date="2020-10" db="EMBL/GenBank/DDBJ databases">
        <title>Unveiling of a novel bifunctional photoreceptor, Dualchrome1, isolated from a cosmopolitan green alga.</title>
        <authorList>
            <person name="Suzuki S."/>
            <person name="Kawachi M."/>
        </authorList>
    </citation>
    <scope>NUCLEOTIDE SEQUENCE</scope>
    <source>
        <strain evidence="4">NIES 2893</strain>
    </source>
</reference>
<dbReference type="Proteomes" id="UP000660262">
    <property type="component" value="Unassembled WGS sequence"/>
</dbReference>
<evidence type="ECO:0000313" key="4">
    <source>
        <dbReference type="EMBL" id="GHP05731.1"/>
    </source>
</evidence>
<organism evidence="3">
    <name type="scientific">Pycnococcus provasolii</name>
    <dbReference type="NCBI Taxonomy" id="41880"/>
    <lineage>
        <taxon>Eukaryota</taxon>
        <taxon>Viridiplantae</taxon>
        <taxon>Chlorophyta</taxon>
        <taxon>Pseudoscourfieldiophyceae</taxon>
        <taxon>Pseudoscourfieldiales</taxon>
        <taxon>Pycnococcaceae</taxon>
        <taxon>Pycnococcus</taxon>
    </lineage>
</organism>
<name>A0A7S2YXD5_9CHLO</name>